<sequence length="336" mass="35987">MTATAICLPQQDSLVVAAYRRLGRGLRFLFRVADEVGELVLEPGPAPDSGVSLSFESGCGVMTFTDCTAILSLFGECPVVLADTGNDPDSWFWGLFQQHLSPQLTGLFGYLRPLADVQQGTFECRVSVVLGQSRSVGRLTMPAQSLLALYDAGAWQAIKAPLCEGFLVSIPIVLGHLQLAIEQLRTVRPGDVLLLECPGYSADGFGALRVGRLKLYTQIDDGCGRRRLNICSVEEFAMDDVFFTSTGVAPIDEPGGAPALDEPIEGLLLEMSVRCGALKLSLGELRQLAPGMVLGVEGYGAGMAGLYYGNRQIGHGQLVEVDGRLGLQLSRISFSQ</sequence>
<evidence type="ECO:0000259" key="1">
    <source>
        <dbReference type="Pfam" id="PF01052"/>
    </source>
</evidence>
<proteinExistence type="predicted"/>
<evidence type="ECO:0000313" key="3">
    <source>
        <dbReference type="Proteomes" id="UP000183613"/>
    </source>
</evidence>
<gene>
    <name evidence="2" type="ORF">SAMN04489800_0035</name>
</gene>
<dbReference type="SUPFAM" id="SSF101801">
    <property type="entry name" value="Surface presentation of antigens (SPOA)"/>
    <property type="match status" value="1"/>
</dbReference>
<dbReference type="Proteomes" id="UP000183613">
    <property type="component" value="Unassembled WGS sequence"/>
</dbReference>
<feature type="domain" description="Flagellar motor switch protein FliN-like C-terminal" evidence="1">
    <location>
        <begin position="265"/>
        <end position="332"/>
    </location>
</feature>
<keyword evidence="3" id="KW-1185">Reference proteome</keyword>
<dbReference type="AlphaFoldDB" id="A0A0J6GFM1"/>
<dbReference type="OrthoDB" id="6516509at2"/>
<protein>
    <submittedName>
        <fullName evidence="2">Type III secretion protein Q</fullName>
    </submittedName>
</protein>
<dbReference type="Gene3D" id="2.30.330.10">
    <property type="entry name" value="SpoA-like"/>
    <property type="match status" value="1"/>
</dbReference>
<organism evidence="2 3">
    <name type="scientific">Pseudomonas deceptionensis</name>
    <dbReference type="NCBI Taxonomy" id="882211"/>
    <lineage>
        <taxon>Bacteria</taxon>
        <taxon>Pseudomonadati</taxon>
        <taxon>Pseudomonadota</taxon>
        <taxon>Gammaproteobacteria</taxon>
        <taxon>Pseudomonadales</taxon>
        <taxon>Pseudomonadaceae</taxon>
        <taxon>Pseudomonas</taxon>
    </lineage>
</organism>
<reference evidence="2" key="1">
    <citation type="submission" date="2016-10" db="EMBL/GenBank/DDBJ databases">
        <authorList>
            <person name="Varghese N."/>
            <person name="Submissions S."/>
        </authorList>
    </citation>
    <scope>NUCLEOTIDE SEQUENCE [LARGE SCALE GENOMIC DNA]</scope>
    <source>
        <strain evidence="2">LMG 25555</strain>
    </source>
</reference>
<dbReference type="PATRIC" id="fig|882211.3.peg.2414"/>
<dbReference type="InterPro" id="IPR036429">
    <property type="entry name" value="SpoA-like_sf"/>
</dbReference>
<comment type="caution">
    <text evidence="2">The sequence shown here is derived from an EMBL/GenBank/DDBJ whole genome shotgun (WGS) entry which is preliminary data.</text>
</comment>
<name>A0A0J6GFM1_PSEDM</name>
<dbReference type="InterPro" id="IPR001543">
    <property type="entry name" value="FliN-like_C"/>
</dbReference>
<evidence type="ECO:0000313" key="2">
    <source>
        <dbReference type="EMBL" id="SEE14239.1"/>
    </source>
</evidence>
<dbReference type="Pfam" id="PF01052">
    <property type="entry name" value="FliMN_C"/>
    <property type="match status" value="1"/>
</dbReference>
<dbReference type="RefSeq" id="WP_048360143.1">
    <property type="nucleotide sequence ID" value="NZ_FNUD01000002.1"/>
</dbReference>
<accession>A0A0J6GFM1</accession>
<dbReference type="EMBL" id="FNUD01000002">
    <property type="protein sequence ID" value="SEE14239.1"/>
    <property type="molecule type" value="Genomic_DNA"/>
</dbReference>